<dbReference type="GO" id="GO:0006355">
    <property type="term" value="P:regulation of DNA-templated transcription"/>
    <property type="evidence" value="ECO:0007669"/>
    <property type="project" value="UniProtKB-ARBA"/>
</dbReference>
<dbReference type="AlphaFoldDB" id="A0A4Y7JHM6"/>
<dbReference type="GO" id="GO:0008270">
    <property type="term" value="F:zinc ion binding"/>
    <property type="evidence" value="ECO:0007669"/>
    <property type="project" value="UniProtKB-KW"/>
</dbReference>
<evidence type="ECO:0000256" key="2">
    <source>
        <dbReference type="ARBA" id="ARBA00010024"/>
    </source>
</evidence>
<dbReference type="OrthoDB" id="153872at2759"/>
<comment type="similarity">
    <text evidence="2">Belongs to the CONSTANS family.</text>
</comment>
<evidence type="ECO:0000256" key="4">
    <source>
        <dbReference type="ARBA" id="ARBA00022737"/>
    </source>
</evidence>
<dbReference type="OMA" id="NAFNRED"/>
<evidence type="ECO:0000313" key="14">
    <source>
        <dbReference type="Proteomes" id="UP000316621"/>
    </source>
</evidence>
<dbReference type="InterPro" id="IPR010402">
    <property type="entry name" value="CCT_domain"/>
</dbReference>
<keyword evidence="7 9" id="KW-0539">Nucleus</keyword>
<dbReference type="Proteomes" id="UP000316621">
    <property type="component" value="Chromosome 4"/>
</dbReference>
<keyword evidence="6" id="KW-0862">Zinc</keyword>
<dbReference type="PANTHER" id="PTHR31717:SF45">
    <property type="entry name" value="ZINC FINGER PROTEIN CONSTANS-LIKE 14-RELATED"/>
    <property type="match status" value="1"/>
</dbReference>
<comment type="subcellular location">
    <subcellularLocation>
        <location evidence="1 9">Nucleus</location>
    </subcellularLocation>
</comment>
<evidence type="ECO:0000256" key="10">
    <source>
        <dbReference type="SAM" id="MobiDB-lite"/>
    </source>
</evidence>
<dbReference type="Gramene" id="RZC59441">
    <property type="protein sequence ID" value="RZC59441"/>
    <property type="gene ID" value="C5167_006733"/>
</dbReference>
<evidence type="ECO:0008006" key="15">
    <source>
        <dbReference type="Google" id="ProtNLM"/>
    </source>
</evidence>
<dbReference type="InterPro" id="IPR000315">
    <property type="entry name" value="Znf_B-box"/>
</dbReference>
<gene>
    <name evidence="13" type="ORF">C5167_006733</name>
</gene>
<name>A0A4Y7JHM6_PAPSO</name>
<keyword evidence="4" id="KW-0677">Repeat</keyword>
<dbReference type="EMBL" id="CM010718">
    <property type="protein sequence ID" value="RZC59441.1"/>
    <property type="molecule type" value="Genomic_DNA"/>
</dbReference>
<protein>
    <recommendedName>
        <fullName evidence="15">CCT domain-containing protein</fullName>
    </recommendedName>
</protein>
<dbReference type="PROSITE" id="PS51017">
    <property type="entry name" value="CCT"/>
    <property type="match status" value="1"/>
</dbReference>
<feature type="region of interest" description="Disordered" evidence="10">
    <location>
        <begin position="239"/>
        <end position="275"/>
    </location>
</feature>
<evidence type="ECO:0000256" key="1">
    <source>
        <dbReference type="ARBA" id="ARBA00004123"/>
    </source>
</evidence>
<keyword evidence="5 8" id="KW-0863">Zinc-finger</keyword>
<sequence>MEEQKKKVEKRSACDYCNESVAILYCRADSAKLCLSCDYHVHSANDLSKKHIRSQICDICNSKPVSVRCVHENLVLCPDCDFDSHDVNSNHHQRCQIEGVTGTPSPLTLAENWGFDLNDLDVANRKQRKKNEFEDEKNGDSLLSRDSMFQNWSNLDSILSVDSSWMYKSSSNNNTSSMMGFQDLMVPNENNSRNFNNHNNSSALFPNVPCAEKKKQQSNQICGKYKNVMLKQLIELITRDPVDDGGGGDDEFSNEDWKKGDNDSSNGVNDETMDGINDSLQQQIPFTSLLMLPVRSDVKGSAANNEDNFWDCMPQSEQSSQIWDFNLGRSRGNEERNQREVEYGTNDPEYLMESYSKFIRQPSFTTSAMLDEPYRGNYSSMLEDNESQIANQGLTTSGSNSISKRTQFSGSIVPKSESYSYMEQPFLVKGDIVRATTKADMELLAQNRGNAMLRYKEKKKTRRYEKHIRYESRKARADTRRRVKGRFVKSNEVPNVENCS</sequence>
<dbReference type="InterPro" id="IPR049808">
    <property type="entry name" value="CONSTANS-like_Bbox1"/>
</dbReference>
<evidence type="ECO:0000256" key="8">
    <source>
        <dbReference type="PROSITE-ProRule" id="PRU00024"/>
    </source>
</evidence>
<evidence type="ECO:0000256" key="7">
    <source>
        <dbReference type="ARBA" id="ARBA00023242"/>
    </source>
</evidence>
<feature type="domain" description="CCT" evidence="12">
    <location>
        <begin position="448"/>
        <end position="490"/>
    </location>
</feature>
<dbReference type="SMART" id="SM00336">
    <property type="entry name" value="BBOX"/>
    <property type="match status" value="1"/>
</dbReference>
<dbReference type="Pfam" id="PF00643">
    <property type="entry name" value="zf-B_box"/>
    <property type="match status" value="1"/>
</dbReference>
<keyword evidence="3" id="KW-0479">Metal-binding</keyword>
<evidence type="ECO:0000256" key="9">
    <source>
        <dbReference type="PROSITE-ProRule" id="PRU00357"/>
    </source>
</evidence>
<evidence type="ECO:0000259" key="11">
    <source>
        <dbReference type="PROSITE" id="PS50119"/>
    </source>
</evidence>
<evidence type="ECO:0000256" key="6">
    <source>
        <dbReference type="ARBA" id="ARBA00022833"/>
    </source>
</evidence>
<dbReference type="Pfam" id="PF06203">
    <property type="entry name" value="CCT"/>
    <property type="match status" value="1"/>
</dbReference>
<feature type="domain" description="B box-type" evidence="11">
    <location>
        <begin position="9"/>
        <end position="56"/>
    </location>
</feature>
<dbReference type="PANTHER" id="PTHR31717">
    <property type="entry name" value="ZINC FINGER PROTEIN CONSTANS-LIKE 10"/>
    <property type="match status" value="1"/>
</dbReference>
<organism evidence="13 14">
    <name type="scientific">Papaver somniferum</name>
    <name type="common">Opium poppy</name>
    <dbReference type="NCBI Taxonomy" id="3469"/>
    <lineage>
        <taxon>Eukaryota</taxon>
        <taxon>Viridiplantae</taxon>
        <taxon>Streptophyta</taxon>
        <taxon>Embryophyta</taxon>
        <taxon>Tracheophyta</taxon>
        <taxon>Spermatophyta</taxon>
        <taxon>Magnoliopsida</taxon>
        <taxon>Ranunculales</taxon>
        <taxon>Papaveraceae</taxon>
        <taxon>Papaveroideae</taxon>
        <taxon>Papaver</taxon>
    </lineage>
</organism>
<keyword evidence="14" id="KW-1185">Reference proteome</keyword>
<evidence type="ECO:0000256" key="5">
    <source>
        <dbReference type="ARBA" id="ARBA00022771"/>
    </source>
</evidence>
<evidence type="ECO:0000259" key="12">
    <source>
        <dbReference type="PROSITE" id="PS51017"/>
    </source>
</evidence>
<accession>A0A4Y7JHM6</accession>
<evidence type="ECO:0000256" key="3">
    <source>
        <dbReference type="ARBA" id="ARBA00022723"/>
    </source>
</evidence>
<dbReference type="CDD" id="cd19821">
    <property type="entry name" value="Bbox1_BBX-like"/>
    <property type="match status" value="1"/>
</dbReference>
<proteinExistence type="inferred from homology"/>
<reference evidence="13 14" key="1">
    <citation type="journal article" date="2018" name="Science">
        <title>The opium poppy genome and morphinan production.</title>
        <authorList>
            <person name="Guo L."/>
            <person name="Winzer T."/>
            <person name="Yang X."/>
            <person name="Li Y."/>
            <person name="Ning Z."/>
            <person name="He Z."/>
            <person name="Teodor R."/>
            <person name="Lu Y."/>
            <person name="Bowser T.A."/>
            <person name="Graham I.A."/>
            <person name="Ye K."/>
        </authorList>
    </citation>
    <scope>NUCLEOTIDE SEQUENCE [LARGE SCALE GENOMIC DNA]</scope>
    <source>
        <strain evidence="14">cv. HN1</strain>
        <tissue evidence="13">Leaves</tissue>
    </source>
</reference>
<dbReference type="GO" id="GO:0005634">
    <property type="term" value="C:nucleus"/>
    <property type="evidence" value="ECO:0007669"/>
    <property type="project" value="UniProtKB-SubCell"/>
</dbReference>
<dbReference type="PROSITE" id="PS50119">
    <property type="entry name" value="ZF_BBOX"/>
    <property type="match status" value="1"/>
</dbReference>
<evidence type="ECO:0000313" key="13">
    <source>
        <dbReference type="EMBL" id="RZC59441.1"/>
    </source>
</evidence>